<dbReference type="Proteomes" id="UP000822688">
    <property type="component" value="Chromosome 4"/>
</dbReference>
<sequence length="315" mass="35422">NESDCSADNQVVKKSEKCLIRIAVPRFLYGSRCRIYKYSAHSLTFTILTSSLNLCNSALDLFFSICFADENSRVEGGSERRLCTYQMLVEMGSTSAGRPIGIDGVDAMSENSNFDLNQASTHFALRRNVLTLFEYVEVPECNEPTAPTSPTDLFQITENEEPISANSVPMQLLNQDEQERDDLLLVYPKAKVEGNYITALHYIVIVKLFLYKLKLSQNRIEGVPHPRAIARLLCRLSRELKSAPSFEPDTRLNRFLDPADYDGCLGEMLKDMEEYINTVDTPSLSDGYVYVRRGTDTYAQSLLAAADELNSSTSR</sequence>
<organism evidence="1 2">
    <name type="scientific">Ceratodon purpureus</name>
    <name type="common">Fire moss</name>
    <name type="synonym">Dicranum purpureum</name>
    <dbReference type="NCBI Taxonomy" id="3225"/>
    <lineage>
        <taxon>Eukaryota</taxon>
        <taxon>Viridiplantae</taxon>
        <taxon>Streptophyta</taxon>
        <taxon>Embryophyta</taxon>
        <taxon>Bryophyta</taxon>
        <taxon>Bryophytina</taxon>
        <taxon>Bryopsida</taxon>
        <taxon>Dicranidae</taxon>
        <taxon>Pseudoditrichales</taxon>
        <taxon>Ditrichaceae</taxon>
        <taxon>Ceratodon</taxon>
    </lineage>
</organism>
<comment type="caution">
    <text evidence="1">The sequence shown here is derived from an EMBL/GenBank/DDBJ whole genome shotgun (WGS) entry which is preliminary data.</text>
</comment>
<evidence type="ECO:0000313" key="1">
    <source>
        <dbReference type="EMBL" id="KAG0579489.1"/>
    </source>
</evidence>
<dbReference type="EMBL" id="CM026424">
    <property type="protein sequence ID" value="KAG0579489.1"/>
    <property type="molecule type" value="Genomic_DNA"/>
</dbReference>
<feature type="non-terminal residue" evidence="1">
    <location>
        <position position="315"/>
    </location>
</feature>
<accession>A0A8T0I954</accession>
<protein>
    <submittedName>
        <fullName evidence="1">Uncharacterized protein</fullName>
    </submittedName>
</protein>
<gene>
    <name evidence="1" type="ORF">KC19_4G102600</name>
</gene>
<name>A0A8T0I954_CERPU</name>
<reference evidence="1" key="1">
    <citation type="submission" date="2020-06" db="EMBL/GenBank/DDBJ databases">
        <title>WGS assembly of Ceratodon purpureus strain R40.</title>
        <authorList>
            <person name="Carey S.B."/>
            <person name="Jenkins J."/>
            <person name="Shu S."/>
            <person name="Lovell J.T."/>
            <person name="Sreedasyam A."/>
            <person name="Maumus F."/>
            <person name="Tiley G.P."/>
            <person name="Fernandez-Pozo N."/>
            <person name="Barry K."/>
            <person name="Chen C."/>
            <person name="Wang M."/>
            <person name="Lipzen A."/>
            <person name="Daum C."/>
            <person name="Saski C.A."/>
            <person name="Payton A.C."/>
            <person name="Mcbreen J.C."/>
            <person name="Conrad R.E."/>
            <person name="Kollar L.M."/>
            <person name="Olsson S."/>
            <person name="Huttunen S."/>
            <person name="Landis J.B."/>
            <person name="Wickett N.J."/>
            <person name="Johnson M.G."/>
            <person name="Rensing S.A."/>
            <person name="Grimwood J."/>
            <person name="Schmutz J."/>
            <person name="Mcdaniel S.F."/>
        </authorList>
    </citation>
    <scope>NUCLEOTIDE SEQUENCE</scope>
    <source>
        <strain evidence="1">R40</strain>
    </source>
</reference>
<feature type="non-terminal residue" evidence="1">
    <location>
        <position position="1"/>
    </location>
</feature>
<proteinExistence type="predicted"/>
<keyword evidence="2" id="KW-1185">Reference proteome</keyword>
<evidence type="ECO:0000313" key="2">
    <source>
        <dbReference type="Proteomes" id="UP000822688"/>
    </source>
</evidence>
<dbReference type="AlphaFoldDB" id="A0A8T0I954"/>